<keyword evidence="3" id="KW-0560">Oxidoreductase</keyword>
<evidence type="ECO:0000256" key="3">
    <source>
        <dbReference type="ARBA" id="ARBA00023002"/>
    </source>
</evidence>
<dbReference type="CDD" id="cd13858">
    <property type="entry name" value="CuRO_1_tcLCC2_insect_like"/>
    <property type="match status" value="1"/>
</dbReference>
<dbReference type="GO" id="GO:0005886">
    <property type="term" value="C:plasma membrane"/>
    <property type="evidence" value="ECO:0007669"/>
    <property type="project" value="TreeGrafter"/>
</dbReference>
<name>A0A8D8XVT8_9HEMI</name>
<dbReference type="Pfam" id="PF07731">
    <property type="entry name" value="Cu-oxidase_2"/>
    <property type="match status" value="1"/>
</dbReference>
<dbReference type="PANTHER" id="PTHR11709">
    <property type="entry name" value="MULTI-COPPER OXIDASE"/>
    <property type="match status" value="1"/>
</dbReference>
<dbReference type="InterPro" id="IPR011706">
    <property type="entry name" value="Cu-oxidase_C"/>
</dbReference>
<dbReference type="InterPro" id="IPR008972">
    <property type="entry name" value="Cupredoxin"/>
</dbReference>
<dbReference type="AlphaFoldDB" id="A0A8D8XVT8"/>
<dbReference type="PANTHER" id="PTHR11709:SF394">
    <property type="entry name" value="FI03373P-RELATED"/>
    <property type="match status" value="1"/>
</dbReference>
<organism evidence="8">
    <name type="scientific">Cacopsylla melanoneura</name>
    <dbReference type="NCBI Taxonomy" id="428564"/>
    <lineage>
        <taxon>Eukaryota</taxon>
        <taxon>Metazoa</taxon>
        <taxon>Ecdysozoa</taxon>
        <taxon>Arthropoda</taxon>
        <taxon>Hexapoda</taxon>
        <taxon>Insecta</taxon>
        <taxon>Pterygota</taxon>
        <taxon>Neoptera</taxon>
        <taxon>Paraneoptera</taxon>
        <taxon>Hemiptera</taxon>
        <taxon>Sternorrhyncha</taxon>
        <taxon>Psylloidea</taxon>
        <taxon>Psyllidae</taxon>
        <taxon>Psyllinae</taxon>
        <taxon>Cacopsylla</taxon>
    </lineage>
</organism>
<evidence type="ECO:0000256" key="2">
    <source>
        <dbReference type="ARBA" id="ARBA00022723"/>
    </source>
</evidence>
<dbReference type="GO" id="GO:0006826">
    <property type="term" value="P:iron ion transport"/>
    <property type="evidence" value="ECO:0007669"/>
    <property type="project" value="TreeGrafter"/>
</dbReference>
<dbReference type="GO" id="GO:0016491">
    <property type="term" value="F:oxidoreductase activity"/>
    <property type="evidence" value="ECO:0007669"/>
    <property type="project" value="UniProtKB-KW"/>
</dbReference>
<dbReference type="CDD" id="cd13884">
    <property type="entry name" value="CuRO_2_tcLCC_insect_like"/>
    <property type="match status" value="1"/>
</dbReference>
<dbReference type="FunFam" id="2.60.40.420:FF:000031">
    <property type="entry name" value="Laccase-2 isoform A"/>
    <property type="match status" value="1"/>
</dbReference>
<reference evidence="8" key="1">
    <citation type="submission" date="2021-05" db="EMBL/GenBank/DDBJ databases">
        <authorList>
            <person name="Alioto T."/>
            <person name="Alioto T."/>
            <person name="Gomez Garrido J."/>
        </authorList>
    </citation>
    <scope>NUCLEOTIDE SEQUENCE</scope>
</reference>
<dbReference type="InterPro" id="IPR001117">
    <property type="entry name" value="Cu-oxidase_2nd"/>
</dbReference>
<comment type="similarity">
    <text evidence="1">Belongs to the multicopper oxidase family.</text>
</comment>
<dbReference type="InterPro" id="IPR011707">
    <property type="entry name" value="Cu-oxidase-like_N"/>
</dbReference>
<dbReference type="Gene3D" id="2.60.40.420">
    <property type="entry name" value="Cupredoxins - blue copper proteins"/>
    <property type="match status" value="3"/>
</dbReference>
<evidence type="ECO:0000256" key="4">
    <source>
        <dbReference type="ARBA" id="ARBA00023008"/>
    </source>
</evidence>
<dbReference type="Pfam" id="PF00394">
    <property type="entry name" value="Cu-oxidase"/>
    <property type="match status" value="1"/>
</dbReference>
<feature type="domain" description="Plastocyanin-like" evidence="5">
    <location>
        <begin position="252"/>
        <end position="401"/>
    </location>
</feature>
<evidence type="ECO:0000259" key="6">
    <source>
        <dbReference type="Pfam" id="PF07731"/>
    </source>
</evidence>
<accession>A0A8D8XVT8</accession>
<feature type="domain" description="Plastocyanin-like" evidence="7">
    <location>
        <begin position="120"/>
        <end position="234"/>
    </location>
</feature>
<dbReference type="GO" id="GO:0005507">
    <property type="term" value="F:copper ion binding"/>
    <property type="evidence" value="ECO:0007669"/>
    <property type="project" value="InterPro"/>
</dbReference>
<keyword evidence="2" id="KW-0479">Metal-binding</keyword>
<evidence type="ECO:0000259" key="7">
    <source>
        <dbReference type="Pfam" id="PF07732"/>
    </source>
</evidence>
<evidence type="ECO:0000259" key="5">
    <source>
        <dbReference type="Pfam" id="PF00394"/>
    </source>
</evidence>
<dbReference type="PROSITE" id="PS00079">
    <property type="entry name" value="MULTICOPPER_OXIDASE1"/>
    <property type="match status" value="1"/>
</dbReference>
<dbReference type="Pfam" id="PF07732">
    <property type="entry name" value="Cu-oxidase_3"/>
    <property type="match status" value="1"/>
</dbReference>
<feature type="domain" description="Plastocyanin-like" evidence="6">
    <location>
        <begin position="538"/>
        <end position="669"/>
    </location>
</feature>
<dbReference type="SUPFAM" id="SSF49503">
    <property type="entry name" value="Cupredoxins"/>
    <property type="match status" value="3"/>
</dbReference>
<dbReference type="EMBL" id="HBUF01345319">
    <property type="protein sequence ID" value="CAG6708761.1"/>
    <property type="molecule type" value="Transcribed_RNA"/>
</dbReference>
<dbReference type="FunFam" id="2.60.40.420:FF:000045">
    <property type="entry name" value="Laccase 2"/>
    <property type="match status" value="1"/>
</dbReference>
<evidence type="ECO:0000313" key="8">
    <source>
        <dbReference type="EMBL" id="CAG6708755.1"/>
    </source>
</evidence>
<dbReference type="EMBL" id="HBUF01197371">
    <property type="protein sequence ID" value="CAG6660561.1"/>
    <property type="molecule type" value="Transcribed_RNA"/>
</dbReference>
<dbReference type="InterPro" id="IPR033138">
    <property type="entry name" value="Cu_oxidase_CS"/>
</dbReference>
<dbReference type="PROSITE" id="PS00080">
    <property type="entry name" value="MULTICOPPER_OXIDASE2"/>
    <property type="match status" value="1"/>
</dbReference>
<dbReference type="InterPro" id="IPR045087">
    <property type="entry name" value="Cu-oxidase_fam"/>
</dbReference>
<keyword evidence="4" id="KW-0186">Copper</keyword>
<dbReference type="CDD" id="cd13905">
    <property type="entry name" value="CuRO_3_tcLLC2_insect_like"/>
    <property type="match status" value="1"/>
</dbReference>
<evidence type="ECO:0000256" key="1">
    <source>
        <dbReference type="ARBA" id="ARBA00010609"/>
    </source>
</evidence>
<sequence>MFQMFLSSFLCFARNARISEATGYYTRFKQDVKTLNLFLADPNRFDGDPILKDFLQPNHITNGDYDFLTTQDAEARGICTRPCDGAKPMICYYHFTLENYATVGPACGNCTNGSPNDCNNKHCVTADGFERAVLTINRQIPGPSIQVCLFDTIVVDVHNKMLGKTVTLHWHGLYQRFTPFMDGVQFVTQCPILHNTKFRYKFPGVPDGSFFYHSHIGLQKMEGIEGSLIIREPKSVDKTTHLWDYDLPSHAVIVTDWHHDMTDQKYPGFLHTNTGNFPESYLINGKNNYVYPNGTSLNAPYAQFNVKRGSRYRFRLIGGSCLSCPYLLTVEKHKMLLIATDGTYCEPEEYDTITMLAGDRMDVVINAKEGNAGDSFWIQVKAACSNFNNTNIHGEAILHYVNDQGPKYQAVPMGQRPNSDTYGRGKSLNAGDVGDCSDPNSDLVCMSHVNALEPPVNPIVLKDQADFRLPLKINFHLFNEDSLFWNDRDQYHHWELPAPGILASAVINNRSFEFTPFPLLTQIAPIPAHLRCPDKCSNEANSTDLCECTHILQYPLGSVGEIIFIDFTPNGNFYHPMHLHGNDMYIIEQGKIPANYAQDIPRFVDELSARMDSEGPKLTSTRGKPVVKDTIGNIPAGYTVVRVHFNNPGFWFLHCHFIFHTDVGMGLILQIGEKYQMRGPPAFFPRCNNFLPPVYPHEFDEFIRSEYTKRTLELDNQ</sequence>
<dbReference type="EMBL" id="HBUF01345313">
    <property type="protein sequence ID" value="CAG6708755.1"/>
    <property type="molecule type" value="Transcribed_RNA"/>
</dbReference>
<protein>
    <submittedName>
        <fullName evidence="8">Laccase-5</fullName>
    </submittedName>
</protein>
<proteinExistence type="inferred from homology"/>
<dbReference type="InterPro" id="IPR002355">
    <property type="entry name" value="Cu_oxidase_Cu_BS"/>
</dbReference>